<evidence type="ECO:0000313" key="3">
    <source>
        <dbReference type="Proteomes" id="UP000298416"/>
    </source>
</evidence>
<protein>
    <submittedName>
        <fullName evidence="2">Uncharacterized protein</fullName>
    </submittedName>
</protein>
<dbReference type="PANTHER" id="PTHR33052">
    <property type="entry name" value="DUF4228 DOMAIN PROTEIN-RELATED"/>
    <property type="match status" value="1"/>
</dbReference>
<evidence type="ECO:0000256" key="1">
    <source>
        <dbReference type="SAM" id="MobiDB-lite"/>
    </source>
</evidence>
<name>A0A8X9A0E5_SALSN</name>
<evidence type="ECO:0000313" key="2">
    <source>
        <dbReference type="EMBL" id="KAG6424047.1"/>
    </source>
</evidence>
<feature type="compositionally biased region" description="Polar residues" evidence="1">
    <location>
        <begin position="98"/>
        <end position="111"/>
    </location>
</feature>
<organism evidence="2">
    <name type="scientific">Salvia splendens</name>
    <name type="common">Scarlet sage</name>
    <dbReference type="NCBI Taxonomy" id="180675"/>
    <lineage>
        <taxon>Eukaryota</taxon>
        <taxon>Viridiplantae</taxon>
        <taxon>Streptophyta</taxon>
        <taxon>Embryophyta</taxon>
        <taxon>Tracheophyta</taxon>
        <taxon>Spermatophyta</taxon>
        <taxon>Magnoliopsida</taxon>
        <taxon>eudicotyledons</taxon>
        <taxon>Gunneridae</taxon>
        <taxon>Pentapetalae</taxon>
        <taxon>asterids</taxon>
        <taxon>lamiids</taxon>
        <taxon>Lamiales</taxon>
        <taxon>Lamiaceae</taxon>
        <taxon>Nepetoideae</taxon>
        <taxon>Mentheae</taxon>
        <taxon>Salviinae</taxon>
        <taxon>Salvia</taxon>
        <taxon>Salvia subgen. Calosphace</taxon>
        <taxon>core Calosphace</taxon>
    </lineage>
</organism>
<dbReference type="Pfam" id="PF14009">
    <property type="entry name" value="PADRE"/>
    <property type="match status" value="1"/>
</dbReference>
<dbReference type="EMBL" id="PNBA02000005">
    <property type="protein sequence ID" value="KAG6424047.1"/>
    <property type="molecule type" value="Genomic_DNA"/>
</dbReference>
<reference evidence="2" key="2">
    <citation type="submission" date="2020-08" db="EMBL/GenBank/DDBJ databases">
        <title>Plant Genome Project.</title>
        <authorList>
            <person name="Zhang R.-G."/>
        </authorList>
    </citation>
    <scope>NUCLEOTIDE SEQUENCE</scope>
    <source>
        <strain evidence="2">Huo1</strain>
        <tissue evidence="2">Leaf</tissue>
    </source>
</reference>
<comment type="caution">
    <text evidence="2">The sequence shown here is derived from an EMBL/GenBank/DDBJ whole genome shotgun (WGS) entry which is preliminary data.</text>
</comment>
<proteinExistence type="predicted"/>
<accession>A0A8X9A0E5</accession>
<feature type="region of interest" description="Disordered" evidence="1">
    <location>
        <begin position="84"/>
        <end position="111"/>
    </location>
</feature>
<keyword evidence="3" id="KW-1185">Reference proteome</keyword>
<dbReference type="Proteomes" id="UP000298416">
    <property type="component" value="Unassembled WGS sequence"/>
</dbReference>
<sequence length="259" mass="29329">MYGPQPYSCSDWEQPGVLSDYYDPPHERSNSSRYSVRRNAYRPPGELSDYYEPPHARSNSSWYSARQNVYRPPRNAFTSGDQFAEQERPLRQPHCARQSPNSGWSSPESHQQPFLHAENQTCWDLPSQTSSESSCVVATAKLILEDGRLQEYSYPVRVSYLLQKFPDSFICNSDEMGFDDVVLGVTDDEELQLGQIYFALPLSLLNRRLLPQDMAALAVKASSALGRNLVVFSAKNPPGNAGSWRRRGKFSARLNVIPE</sequence>
<dbReference type="InterPro" id="IPR025322">
    <property type="entry name" value="PADRE_dom"/>
</dbReference>
<dbReference type="AlphaFoldDB" id="A0A8X9A0E5"/>
<feature type="region of interest" description="Disordered" evidence="1">
    <location>
        <begin position="1"/>
        <end position="53"/>
    </location>
</feature>
<gene>
    <name evidence="2" type="ORF">SASPL_114458</name>
</gene>
<reference evidence="2" key="1">
    <citation type="submission" date="2018-01" db="EMBL/GenBank/DDBJ databases">
        <authorList>
            <person name="Mao J.F."/>
        </authorList>
    </citation>
    <scope>NUCLEOTIDE SEQUENCE</scope>
    <source>
        <strain evidence="2">Huo1</strain>
        <tissue evidence="2">Leaf</tissue>
    </source>
</reference>